<accession>A0ABM0MS40</accession>
<dbReference type="Proteomes" id="UP000694865">
    <property type="component" value="Unplaced"/>
</dbReference>
<comment type="similarity">
    <text evidence="2 10">Belongs to the G-protein coupled receptor 1 family.</text>
</comment>
<dbReference type="PANTHER" id="PTHR24248">
    <property type="entry name" value="ADRENERGIC RECEPTOR-RELATED G-PROTEIN COUPLED RECEPTOR"/>
    <property type="match status" value="1"/>
</dbReference>
<keyword evidence="9 10" id="KW-0807">Transducer</keyword>
<feature type="transmembrane region" description="Helical" evidence="12">
    <location>
        <begin position="214"/>
        <end position="233"/>
    </location>
</feature>
<keyword evidence="8 10" id="KW-0675">Receptor</keyword>
<dbReference type="PRINTS" id="PR01012">
    <property type="entry name" value="NRPEPTIDEYR"/>
</dbReference>
<evidence type="ECO:0000256" key="7">
    <source>
        <dbReference type="ARBA" id="ARBA00023136"/>
    </source>
</evidence>
<dbReference type="PROSITE" id="PS00237">
    <property type="entry name" value="G_PROTEIN_RECEP_F1_1"/>
    <property type="match status" value="1"/>
</dbReference>
<evidence type="ECO:0000256" key="4">
    <source>
        <dbReference type="ARBA" id="ARBA00022692"/>
    </source>
</evidence>
<evidence type="ECO:0000256" key="1">
    <source>
        <dbReference type="ARBA" id="ARBA00004651"/>
    </source>
</evidence>
<protein>
    <submittedName>
        <fullName evidence="15">Histamine H2 receptor-like</fullName>
    </submittedName>
</protein>
<evidence type="ECO:0000313" key="15">
    <source>
        <dbReference type="RefSeq" id="XP_006822831.1"/>
    </source>
</evidence>
<dbReference type="InterPro" id="IPR000611">
    <property type="entry name" value="NPY_rcpt"/>
</dbReference>
<dbReference type="PRINTS" id="PR00237">
    <property type="entry name" value="GPCRRHODOPSN"/>
</dbReference>
<evidence type="ECO:0000313" key="14">
    <source>
        <dbReference type="Proteomes" id="UP000694865"/>
    </source>
</evidence>
<comment type="subcellular location">
    <subcellularLocation>
        <location evidence="1">Cell membrane</location>
        <topology evidence="1">Multi-pass membrane protein</topology>
    </subcellularLocation>
</comment>
<dbReference type="InterPro" id="IPR017452">
    <property type="entry name" value="GPCR_Rhodpsn_7TM"/>
</dbReference>
<dbReference type="Pfam" id="PF00001">
    <property type="entry name" value="7tm_1"/>
    <property type="match status" value="1"/>
</dbReference>
<keyword evidence="7 12" id="KW-0472">Membrane</keyword>
<proteinExistence type="inferred from homology"/>
<keyword evidence="3" id="KW-1003">Cell membrane</keyword>
<dbReference type="SUPFAM" id="SSF81321">
    <property type="entry name" value="Family A G protein-coupled receptor-like"/>
    <property type="match status" value="1"/>
</dbReference>
<feature type="region of interest" description="Disordered" evidence="11">
    <location>
        <begin position="346"/>
        <end position="383"/>
    </location>
</feature>
<dbReference type="PROSITE" id="PS50262">
    <property type="entry name" value="G_PROTEIN_RECEP_F1_2"/>
    <property type="match status" value="1"/>
</dbReference>
<evidence type="ECO:0000256" key="5">
    <source>
        <dbReference type="ARBA" id="ARBA00022989"/>
    </source>
</evidence>
<evidence type="ECO:0000256" key="3">
    <source>
        <dbReference type="ARBA" id="ARBA00022475"/>
    </source>
</evidence>
<feature type="transmembrane region" description="Helical" evidence="12">
    <location>
        <begin position="303"/>
        <end position="325"/>
    </location>
</feature>
<evidence type="ECO:0000256" key="11">
    <source>
        <dbReference type="SAM" id="MobiDB-lite"/>
    </source>
</evidence>
<dbReference type="RefSeq" id="XP_006822831.1">
    <property type="nucleotide sequence ID" value="XM_006822768.1"/>
</dbReference>
<evidence type="ECO:0000259" key="13">
    <source>
        <dbReference type="PROSITE" id="PS50262"/>
    </source>
</evidence>
<feature type="transmembrane region" description="Helical" evidence="12">
    <location>
        <begin position="161"/>
        <end position="184"/>
    </location>
</feature>
<keyword evidence="14" id="KW-1185">Reference proteome</keyword>
<dbReference type="PANTHER" id="PTHR24248:SF163">
    <property type="entry name" value="HISTAMINE H2 RECEPTOR-LIKE"/>
    <property type="match status" value="1"/>
</dbReference>
<feature type="transmembrane region" description="Helical" evidence="12">
    <location>
        <begin position="43"/>
        <end position="67"/>
    </location>
</feature>
<reference evidence="15" key="1">
    <citation type="submission" date="2025-08" db="UniProtKB">
        <authorList>
            <consortium name="RefSeq"/>
        </authorList>
    </citation>
    <scope>IDENTIFICATION</scope>
    <source>
        <tissue evidence="15">Testes</tissue>
    </source>
</reference>
<organism evidence="14 15">
    <name type="scientific">Saccoglossus kowalevskii</name>
    <name type="common">Acorn worm</name>
    <dbReference type="NCBI Taxonomy" id="10224"/>
    <lineage>
        <taxon>Eukaryota</taxon>
        <taxon>Metazoa</taxon>
        <taxon>Hemichordata</taxon>
        <taxon>Enteropneusta</taxon>
        <taxon>Harrimaniidae</taxon>
        <taxon>Saccoglossus</taxon>
    </lineage>
</organism>
<feature type="domain" description="G-protein coupled receptors family 1 profile" evidence="13">
    <location>
        <begin position="61"/>
        <end position="322"/>
    </location>
</feature>
<feature type="transmembrane region" description="Helical" evidence="12">
    <location>
        <begin position="270"/>
        <end position="291"/>
    </location>
</feature>
<evidence type="ECO:0000256" key="12">
    <source>
        <dbReference type="SAM" id="Phobius"/>
    </source>
</evidence>
<evidence type="ECO:0000256" key="8">
    <source>
        <dbReference type="ARBA" id="ARBA00023170"/>
    </source>
</evidence>
<dbReference type="GeneID" id="100368958"/>
<keyword evidence="6 10" id="KW-0297">G-protein coupled receptor</keyword>
<feature type="transmembrane region" description="Helical" evidence="12">
    <location>
        <begin position="79"/>
        <end position="104"/>
    </location>
</feature>
<sequence length="383" mass="43064">METEFRQGRFANLIGNMSSNTTNDTVTADDPYSNLWGKRSEHVLAVIGFLLIVIIIGTIFGNALVILSPLKNRRLQTVSNYYIISLAVADLLVGIAVLPFSAIYELRRVWDFGPFFCNIYVSCDVMFCTASMLSLFAISIDRYMAITDPMTYHVKMTSGRALTFIGVVWLVSFLISFVPLHLGWNTEDGNVQNYATPTQCAFEHNPTYSLVDGIVLFFIPLIVMCVTYLRVLMIARQQARKINAGAITQRRESVILKSKSAVDEHKATKILAVVMGCFVICWVPYFLAFTFCPLGKCNVSYDAFALLLWLGYVNSTINPILYALLNREFRKAFRRLTCCCRKEQRERPSWASASDSSENTRKRNPTSTGPSVIDGTISMTDRA</sequence>
<dbReference type="InterPro" id="IPR000276">
    <property type="entry name" value="GPCR_Rhodpsn"/>
</dbReference>
<gene>
    <name evidence="15" type="primary">LOC100368958</name>
</gene>
<dbReference type="Gene3D" id="1.20.1070.10">
    <property type="entry name" value="Rhodopsin 7-helix transmembrane proteins"/>
    <property type="match status" value="1"/>
</dbReference>
<evidence type="ECO:0000256" key="9">
    <source>
        <dbReference type="ARBA" id="ARBA00023224"/>
    </source>
</evidence>
<evidence type="ECO:0000256" key="2">
    <source>
        <dbReference type="ARBA" id="ARBA00010663"/>
    </source>
</evidence>
<dbReference type="SMART" id="SM01381">
    <property type="entry name" value="7TM_GPCR_Srsx"/>
    <property type="match status" value="1"/>
</dbReference>
<evidence type="ECO:0000256" key="6">
    <source>
        <dbReference type="ARBA" id="ARBA00023040"/>
    </source>
</evidence>
<keyword evidence="4 10" id="KW-0812">Transmembrane</keyword>
<feature type="transmembrane region" description="Helical" evidence="12">
    <location>
        <begin position="119"/>
        <end position="140"/>
    </location>
</feature>
<name>A0ABM0MS40_SACKO</name>
<keyword evidence="5 12" id="KW-1133">Transmembrane helix</keyword>
<evidence type="ECO:0000256" key="10">
    <source>
        <dbReference type="RuleBase" id="RU000688"/>
    </source>
</evidence>